<name>A0A162PI72_PHYB8</name>
<dbReference type="Proteomes" id="UP000077315">
    <property type="component" value="Unassembled WGS sequence"/>
</dbReference>
<protein>
    <submittedName>
        <fullName evidence="1">Uncharacterized protein</fullName>
    </submittedName>
</protein>
<dbReference type="InParanoid" id="A0A162PI72"/>
<dbReference type="RefSeq" id="XP_018291127.1">
    <property type="nucleotide sequence ID" value="XM_018436054.1"/>
</dbReference>
<organism evidence="1 2">
    <name type="scientific">Phycomyces blakesleeanus (strain ATCC 8743b / DSM 1359 / FGSC 10004 / NBRC 33097 / NRRL 1555)</name>
    <dbReference type="NCBI Taxonomy" id="763407"/>
    <lineage>
        <taxon>Eukaryota</taxon>
        <taxon>Fungi</taxon>
        <taxon>Fungi incertae sedis</taxon>
        <taxon>Mucoromycota</taxon>
        <taxon>Mucoromycotina</taxon>
        <taxon>Mucoromycetes</taxon>
        <taxon>Mucorales</taxon>
        <taxon>Phycomycetaceae</taxon>
        <taxon>Phycomyces</taxon>
    </lineage>
</organism>
<evidence type="ECO:0000313" key="1">
    <source>
        <dbReference type="EMBL" id="OAD73087.1"/>
    </source>
</evidence>
<dbReference type="AlphaFoldDB" id="A0A162PI72"/>
<proteinExistence type="predicted"/>
<dbReference type="VEuPathDB" id="FungiDB:PHYBLDRAFT_169342"/>
<dbReference type="GeneID" id="28996960"/>
<evidence type="ECO:0000313" key="2">
    <source>
        <dbReference type="Proteomes" id="UP000077315"/>
    </source>
</evidence>
<accession>A0A162PI72</accession>
<gene>
    <name evidence="1" type="ORF">PHYBLDRAFT_169342</name>
</gene>
<sequence>MAYPEKMAQMSSHPDLTESQQLNLNQSTKWKENPMFQTLIITSEGAFQVYSGHGTMQSYFENAYFWSCGESTNFAVSLLKYTIEVNKILSIVKKNSNLFLRYNLSVSSYLSEIVYDTLVGIQSQLWLNTFFVERFKIRLPRGGLMKMVICLLNSYSDDTSENSSKQYNKYNSYLTHFAVMPLEVRNNQENAMFISTSNHMLNAVEMLPPIVDDFVKLEKGIVIYSNDYDEDFLIVASLLLFMGDNPWQLQLAMHSGTLGKHFCRKYSELYKHGCDLNYSKNSSNEFLRLEAFDATKYMPIEILHIIPLGLSQYLVTCLLKFSRMSTAEMARLESAMSSYRVCKSYSRRFRNQLCHNADASSLKCYDRAFSGNSKFELLTKTLHVVAKLSSLLYMRGISKDFDYYIVLIKHTVNEVTNPLLALDIHIEKSNYTKQDLIFKPKVYLLYHIAKDIVCFGSVLQYKTENSKQFNKFICEHLFQTNIQSTSRDVALRFGKQFICCYLCNNGYYNAMMNMNGTSQQVRCTAGKYVQELYASSEFRRHFFRSQPNTDNFSLLTPTLCNTLLGVFQANGQIFFGQVKTISMQDIINNFVKKQYMQKYQMISSNSIECIYIPPVITANMHNIVVVPFGYLLEIRKE</sequence>
<reference evidence="2" key="1">
    <citation type="submission" date="2015-06" db="EMBL/GenBank/DDBJ databases">
        <title>Expansion of signal transduction pathways in fungi by whole-genome duplication.</title>
        <authorList>
            <consortium name="DOE Joint Genome Institute"/>
            <person name="Corrochano L.M."/>
            <person name="Kuo A."/>
            <person name="Marcet-Houben M."/>
            <person name="Polaino S."/>
            <person name="Salamov A."/>
            <person name="Villalobos J.M."/>
            <person name="Alvarez M.I."/>
            <person name="Avalos J."/>
            <person name="Benito E.P."/>
            <person name="Benoit I."/>
            <person name="Burger G."/>
            <person name="Camino L.P."/>
            <person name="Canovas D."/>
            <person name="Cerda-Olmedo E."/>
            <person name="Cheng J.-F."/>
            <person name="Dominguez A."/>
            <person name="Elias M."/>
            <person name="Eslava A.P."/>
            <person name="Glaser F."/>
            <person name="Grimwood J."/>
            <person name="Gutierrez G."/>
            <person name="Heitman J."/>
            <person name="Henrissat B."/>
            <person name="Iturriaga E.A."/>
            <person name="Lang B.F."/>
            <person name="Lavin J.L."/>
            <person name="Lee S."/>
            <person name="Li W."/>
            <person name="Lindquist E."/>
            <person name="Lopez-Garcia S."/>
            <person name="Luque E.M."/>
            <person name="Marcos A.T."/>
            <person name="Martin J."/>
            <person name="McCluskey K."/>
            <person name="Medina H.R."/>
            <person name="Miralles-Duran A."/>
            <person name="Miyazaki A."/>
            <person name="Munoz-Torres E."/>
            <person name="Oguiza J.A."/>
            <person name="Ohm R."/>
            <person name="Olmedo M."/>
            <person name="Orejas M."/>
            <person name="Ortiz-Castellanos L."/>
            <person name="Pisabarro A.G."/>
            <person name="Rodriguez-Romero J."/>
            <person name="Ruiz-Herrera J."/>
            <person name="Ruiz-Vazquez R."/>
            <person name="Sanz C."/>
            <person name="Schackwitz W."/>
            <person name="Schmutz J."/>
            <person name="Shahriari M."/>
            <person name="Shelest E."/>
            <person name="Silva-Franco F."/>
            <person name="Soanes D."/>
            <person name="Syed K."/>
            <person name="Tagua V.G."/>
            <person name="Talbot N.J."/>
            <person name="Thon M."/>
            <person name="De vries R.P."/>
            <person name="Wiebenga A."/>
            <person name="Yadav J.S."/>
            <person name="Braun E.L."/>
            <person name="Baker S."/>
            <person name="Garre V."/>
            <person name="Horwitz B."/>
            <person name="Torres-Martinez S."/>
            <person name="Idnurm A."/>
            <person name="Herrera-Estrella A."/>
            <person name="Gabaldon T."/>
            <person name="Grigoriev I.V."/>
        </authorList>
    </citation>
    <scope>NUCLEOTIDE SEQUENCE [LARGE SCALE GENOMIC DNA]</scope>
    <source>
        <strain evidence="2">NRRL 1555(-)</strain>
    </source>
</reference>
<dbReference type="EMBL" id="KV440982">
    <property type="protein sequence ID" value="OAD73087.1"/>
    <property type="molecule type" value="Genomic_DNA"/>
</dbReference>
<keyword evidence="2" id="KW-1185">Reference proteome</keyword>
<dbReference type="OrthoDB" id="2506088at2759"/>